<evidence type="ECO:0000256" key="1">
    <source>
        <dbReference type="SAM" id="Phobius"/>
    </source>
</evidence>
<evidence type="ECO:0000313" key="2">
    <source>
        <dbReference type="EMBL" id="KKT81959.1"/>
    </source>
</evidence>
<organism evidence="2 3">
    <name type="scientific">Candidatus Azambacteria bacterium GW2011_GWA1_44_9</name>
    <dbReference type="NCBI Taxonomy" id="1618610"/>
    <lineage>
        <taxon>Bacteria</taxon>
        <taxon>Candidatus Azamiibacteriota</taxon>
    </lineage>
</organism>
<evidence type="ECO:0000313" key="3">
    <source>
        <dbReference type="Proteomes" id="UP000034595"/>
    </source>
</evidence>
<protein>
    <submittedName>
        <fullName evidence="2">Uncharacterized protein</fullName>
    </submittedName>
</protein>
<dbReference type="EMBL" id="LCJQ01000004">
    <property type="protein sequence ID" value="KKT81959.1"/>
    <property type="molecule type" value="Genomic_DNA"/>
</dbReference>
<comment type="caution">
    <text evidence="2">The sequence shown here is derived from an EMBL/GenBank/DDBJ whole genome shotgun (WGS) entry which is preliminary data.</text>
</comment>
<keyword evidence="1" id="KW-0472">Membrane</keyword>
<reference evidence="2 3" key="1">
    <citation type="journal article" date="2015" name="Nature">
        <title>rRNA introns, odd ribosomes, and small enigmatic genomes across a large radiation of phyla.</title>
        <authorList>
            <person name="Brown C.T."/>
            <person name="Hug L.A."/>
            <person name="Thomas B.C."/>
            <person name="Sharon I."/>
            <person name="Castelle C.J."/>
            <person name="Singh A."/>
            <person name="Wilkins M.J."/>
            <person name="Williams K.H."/>
            <person name="Banfield J.F."/>
        </authorList>
    </citation>
    <scope>NUCLEOTIDE SEQUENCE [LARGE SCALE GENOMIC DNA]</scope>
</reference>
<dbReference type="Proteomes" id="UP000034595">
    <property type="component" value="Unassembled WGS sequence"/>
</dbReference>
<sequence length="131" mass="14504">MSRNYIILAFLVLGNIAIGVLCTMKYLEYREYQALHNTIKVVKPLTSPLPPLSPEARAEVRVLSALRTAYQASSTPLATSTIISQQKALDVARKKAAQNKTTTISPKVQQQQLLDLDTLRVQAQTRLPVSN</sequence>
<proteinExistence type="predicted"/>
<feature type="transmembrane region" description="Helical" evidence="1">
    <location>
        <begin position="6"/>
        <end position="27"/>
    </location>
</feature>
<keyword evidence="1" id="KW-0812">Transmembrane</keyword>
<dbReference type="AlphaFoldDB" id="A0A0G1NCM6"/>
<keyword evidence="1" id="KW-1133">Transmembrane helix</keyword>
<gene>
    <name evidence="2" type="ORF">UW78_C0004G0007</name>
</gene>
<accession>A0A0G1NCM6</accession>
<name>A0A0G1NCM6_9BACT</name>